<comment type="caution">
    <text evidence="2">The sequence shown here is derived from an EMBL/GenBank/DDBJ whole genome shotgun (WGS) entry which is preliminary data.</text>
</comment>
<keyword evidence="1" id="KW-0472">Membrane</keyword>
<dbReference type="Proteomes" id="UP000024559">
    <property type="component" value="Chromosome"/>
</dbReference>
<feature type="transmembrane region" description="Helical" evidence="1">
    <location>
        <begin position="37"/>
        <end position="56"/>
    </location>
</feature>
<organism evidence="2 3">
    <name type="scientific">Streptococcus thermophilus M17PTZA496</name>
    <dbReference type="NCBI Taxonomy" id="1433289"/>
    <lineage>
        <taxon>Bacteria</taxon>
        <taxon>Bacillati</taxon>
        <taxon>Bacillota</taxon>
        <taxon>Bacilli</taxon>
        <taxon>Lactobacillales</taxon>
        <taxon>Streptococcaceae</taxon>
        <taxon>Streptococcus</taxon>
    </lineage>
</organism>
<dbReference type="HOGENOM" id="CLU_2958732_0_0_9"/>
<name>A0A0E2QIX1_STRTR</name>
<proteinExistence type="predicted"/>
<dbReference type="PATRIC" id="fig|1433289.7.peg.643"/>
<dbReference type="AlphaFoldDB" id="A0A0E2QIX1"/>
<sequence length="60" mass="6773">MSNQPQNNKEGTAVLGSLVFMALYALGIWHNAVRGNIPFLILWSVLLLVNVSYLIFRLKK</sequence>
<dbReference type="RefSeq" id="WP_011680899.1">
    <property type="nucleotide sequence ID" value="NZ_CM002372.1"/>
</dbReference>
<protein>
    <submittedName>
        <fullName evidence="2">Uncharacterized protein</fullName>
    </submittedName>
</protein>
<evidence type="ECO:0000313" key="2">
    <source>
        <dbReference type="EMBL" id="ETW90874.1"/>
    </source>
</evidence>
<gene>
    <name evidence="2" type="ORF">X841_03200</name>
</gene>
<evidence type="ECO:0000313" key="3">
    <source>
        <dbReference type="Proteomes" id="UP000024559"/>
    </source>
</evidence>
<keyword evidence="1" id="KW-1133">Transmembrane helix</keyword>
<reference evidence="3" key="1">
    <citation type="submission" date="2013-12" db="EMBL/GenBank/DDBJ databases">
        <title>Genome sequences of Streptococcus thermophilus strains MTH17CL396 and M17PTZA496 isolated from Fontina cheese in Valle d'Aosta region (Italy).</title>
        <authorList>
            <person name="Treu L."/>
            <person name="Giacomini A."/>
            <person name="Corich V."/>
            <person name="Vendramin V."/>
            <person name="Bovo B."/>
        </authorList>
    </citation>
    <scope>NUCLEOTIDE SEQUENCE [LARGE SCALE GENOMIC DNA]</scope>
    <source>
        <strain evidence="3">M17PTZA496</strain>
    </source>
</reference>
<feature type="transmembrane region" description="Helical" evidence="1">
    <location>
        <begin position="12"/>
        <end position="31"/>
    </location>
</feature>
<evidence type="ECO:0000256" key="1">
    <source>
        <dbReference type="SAM" id="Phobius"/>
    </source>
</evidence>
<keyword evidence="1" id="KW-0812">Transmembrane</keyword>
<accession>A0A0E2QIX1</accession>
<dbReference type="EMBL" id="AZJT01000022">
    <property type="protein sequence ID" value="ETW90874.1"/>
    <property type="molecule type" value="Genomic_DNA"/>
</dbReference>